<name>A0A5B7AKZ5_DAVIN</name>
<dbReference type="EMBL" id="GHES01026738">
    <property type="protein sequence ID" value="MPA57297.1"/>
    <property type="molecule type" value="Transcribed_RNA"/>
</dbReference>
<dbReference type="GO" id="GO:0003700">
    <property type="term" value="F:DNA-binding transcription factor activity"/>
    <property type="evidence" value="ECO:0007669"/>
    <property type="project" value="InterPro"/>
</dbReference>
<dbReference type="InterPro" id="IPR044759">
    <property type="entry name" value="bZIP_RF2"/>
</dbReference>
<feature type="domain" description="BZIP" evidence="2">
    <location>
        <begin position="234"/>
        <end position="293"/>
    </location>
</feature>
<dbReference type="CDD" id="cd14703">
    <property type="entry name" value="bZIP_plant_RF2"/>
    <property type="match status" value="1"/>
</dbReference>
<feature type="compositionally biased region" description="Basic and acidic residues" evidence="1">
    <location>
        <begin position="204"/>
        <end position="226"/>
    </location>
</feature>
<proteinExistence type="predicted"/>
<feature type="region of interest" description="Disordered" evidence="1">
    <location>
        <begin position="326"/>
        <end position="375"/>
    </location>
</feature>
<dbReference type="SUPFAM" id="SSF57959">
    <property type="entry name" value="Leucine zipper domain"/>
    <property type="match status" value="1"/>
</dbReference>
<protein>
    <recommendedName>
        <fullName evidence="2">BZIP domain-containing protein</fullName>
    </recommendedName>
</protein>
<dbReference type="InterPro" id="IPR004827">
    <property type="entry name" value="bZIP"/>
</dbReference>
<dbReference type="AlphaFoldDB" id="A0A5B7AKZ5"/>
<dbReference type="Gene3D" id="1.20.5.170">
    <property type="match status" value="1"/>
</dbReference>
<accession>A0A5B7AKZ5</accession>
<organism evidence="3">
    <name type="scientific">Davidia involucrata</name>
    <name type="common">Dove tree</name>
    <dbReference type="NCBI Taxonomy" id="16924"/>
    <lineage>
        <taxon>Eukaryota</taxon>
        <taxon>Viridiplantae</taxon>
        <taxon>Streptophyta</taxon>
        <taxon>Embryophyta</taxon>
        <taxon>Tracheophyta</taxon>
        <taxon>Spermatophyta</taxon>
        <taxon>Magnoliopsida</taxon>
        <taxon>eudicotyledons</taxon>
        <taxon>Gunneridae</taxon>
        <taxon>Pentapetalae</taxon>
        <taxon>asterids</taxon>
        <taxon>Cornales</taxon>
        <taxon>Nyssaceae</taxon>
        <taxon>Davidia</taxon>
    </lineage>
</organism>
<feature type="region of interest" description="Disordered" evidence="1">
    <location>
        <begin position="186"/>
        <end position="245"/>
    </location>
</feature>
<dbReference type="SMART" id="SM00338">
    <property type="entry name" value="BRLZ"/>
    <property type="match status" value="1"/>
</dbReference>
<dbReference type="GO" id="GO:0005634">
    <property type="term" value="C:nucleus"/>
    <property type="evidence" value="ECO:0007669"/>
    <property type="project" value="UniProtKB-ARBA"/>
</dbReference>
<evidence type="ECO:0000256" key="1">
    <source>
        <dbReference type="SAM" id="MobiDB-lite"/>
    </source>
</evidence>
<sequence length="375" mass="41980">MANTKGASNIRNMIYNGKHSLLPPKSPFPSISPSYADYVPSAVVGPKGIAKPRDGNSHHQRTSSESLLMEEQPSWLDELLDEPETLVRRGGHRRSSSDSFAYLDACNTSKIDYIARDEYKFRNITSVPSWGSQDFDHYKDVQHASFYTEPNSRAKQKNRAWDSPLNSMAHPSGLLYLRDNITLPSSGSSCAPQEADGVPSAGAEKQDPVESGLHDPKAASERKDSSYAKPSSSETDTKRAKQQFAQRSRVRKLQYISELERNVQAFEAEGSEVSAELDFLNQQNLILSMENKALTQRLESLAQEQLIKYLEHEVLEREIGRLRALYQQQQQQQQQPSSSHRSTNSRDLDSQFANLSLKPKDASSGRDPVSGTLHI</sequence>
<reference evidence="3" key="1">
    <citation type="submission" date="2019-08" db="EMBL/GenBank/DDBJ databases">
        <title>Reference gene set and small RNA set construction with multiple tissues from Davidia involucrata Baill.</title>
        <authorList>
            <person name="Yang H."/>
            <person name="Zhou C."/>
            <person name="Li G."/>
            <person name="Wang J."/>
            <person name="Gao P."/>
            <person name="Wang M."/>
            <person name="Wang R."/>
            <person name="Zhao Y."/>
        </authorList>
    </citation>
    <scope>NUCLEOTIDE SEQUENCE</scope>
    <source>
        <tissue evidence="3">Mixed with DoveR01_LX</tissue>
    </source>
</reference>
<dbReference type="PANTHER" id="PTHR46835:SF3">
    <property type="entry name" value="BASIC-LEUCINE ZIPPER (BZIP) TRANSCRIPTION FACTOR FAMILY PROTEIN"/>
    <property type="match status" value="1"/>
</dbReference>
<dbReference type="InterPro" id="IPR046347">
    <property type="entry name" value="bZIP_sf"/>
</dbReference>
<dbReference type="PANTHER" id="PTHR46835">
    <property type="entry name" value="BASIC-LEUCINE ZIPPER (BZIP) TRANSCRIPTION FACTOR FAMILY PROTEIN-RELATED"/>
    <property type="match status" value="1"/>
</dbReference>
<feature type="region of interest" description="Disordered" evidence="1">
    <location>
        <begin position="46"/>
        <end position="69"/>
    </location>
</feature>
<gene>
    <name evidence="3" type="ORF">Din_026738</name>
</gene>
<evidence type="ECO:0000259" key="2">
    <source>
        <dbReference type="SMART" id="SM00338"/>
    </source>
</evidence>
<dbReference type="InterPro" id="IPR044797">
    <property type="entry name" value="At4g06598-like"/>
</dbReference>
<evidence type="ECO:0000313" key="3">
    <source>
        <dbReference type="EMBL" id="MPA57297.1"/>
    </source>
</evidence>